<feature type="transmembrane region" description="Helical" evidence="1">
    <location>
        <begin position="36"/>
        <end position="53"/>
    </location>
</feature>
<dbReference type="EMBL" id="LBOW01000002">
    <property type="protein sequence ID" value="KKP45269.1"/>
    <property type="molecule type" value="Genomic_DNA"/>
</dbReference>
<reference evidence="3 4" key="1">
    <citation type="journal article" date="2015" name="Nature">
        <title>rRNA introns, odd ribosomes, and small enigmatic genomes across a large radiation of phyla.</title>
        <authorList>
            <person name="Brown C.T."/>
            <person name="Hug L.A."/>
            <person name="Thomas B.C."/>
            <person name="Sharon I."/>
            <person name="Castelle C.J."/>
            <person name="Singh A."/>
            <person name="Wilkins M.J."/>
            <person name="Williams K.H."/>
            <person name="Banfield J.F."/>
        </authorList>
    </citation>
    <scope>NUCLEOTIDE SEQUENCE [LARGE SCALE GENOMIC DNA]</scope>
</reference>
<name>A0A0F9ZMB2_9BACT</name>
<evidence type="ECO:0000256" key="1">
    <source>
        <dbReference type="SAM" id="Phobius"/>
    </source>
</evidence>
<dbReference type="InterPro" id="IPR029060">
    <property type="entry name" value="PIN-like_dom_sf"/>
</dbReference>
<gene>
    <name evidence="3" type="ORF">UR35_C0002G0102</name>
</gene>
<dbReference type="AlphaFoldDB" id="A0A0F9ZMB2"/>
<dbReference type="Pfam" id="PF01850">
    <property type="entry name" value="PIN"/>
    <property type="match status" value="1"/>
</dbReference>
<feature type="domain" description="PIN" evidence="2">
    <location>
        <begin position="3"/>
        <end position="124"/>
    </location>
</feature>
<dbReference type="Gene3D" id="3.40.50.1010">
    <property type="entry name" value="5'-nuclease"/>
    <property type="match status" value="1"/>
</dbReference>
<dbReference type="SUPFAM" id="SSF88723">
    <property type="entry name" value="PIN domain-like"/>
    <property type="match status" value="1"/>
</dbReference>
<keyword evidence="1" id="KW-0472">Membrane</keyword>
<accession>A0A0F9ZMB2</accession>
<protein>
    <recommendedName>
        <fullName evidence="2">PIN domain-containing protein</fullName>
    </recommendedName>
</protein>
<proteinExistence type="predicted"/>
<organism evidence="3 4">
    <name type="scientific">Candidatus Woesebacteria bacterium GW2011_GWB1_33_22</name>
    <dbReference type="NCBI Taxonomy" id="1618566"/>
    <lineage>
        <taxon>Bacteria</taxon>
        <taxon>Candidatus Woeseibacteriota</taxon>
    </lineage>
</organism>
<comment type="caution">
    <text evidence="3">The sequence shown here is derived from an EMBL/GenBank/DDBJ whole genome shotgun (WGS) entry which is preliminary data.</text>
</comment>
<dbReference type="InterPro" id="IPR002716">
    <property type="entry name" value="PIN_dom"/>
</dbReference>
<evidence type="ECO:0000259" key="2">
    <source>
        <dbReference type="Pfam" id="PF01850"/>
    </source>
</evidence>
<evidence type="ECO:0000313" key="3">
    <source>
        <dbReference type="EMBL" id="KKP45269.1"/>
    </source>
</evidence>
<keyword evidence="1" id="KW-0812">Transmembrane</keyword>
<evidence type="ECO:0000313" key="4">
    <source>
        <dbReference type="Proteomes" id="UP000034778"/>
    </source>
</evidence>
<dbReference type="Proteomes" id="UP000034778">
    <property type="component" value="Unassembled WGS sequence"/>
</dbReference>
<sequence length="132" mass="15253">MTFVDTNFFLRFLLADVTNQHNEAKEFFLKSADGKFSPFTSVIVFFEVYWVILGQFKKDKEKVIQTLKKILSLKFIEIENSDLLEKAVNIYAGSSLGLVDCYNLVYAKSKNAIDFKTFDKDLIKKLLKEKSS</sequence>
<keyword evidence="1" id="KW-1133">Transmembrane helix</keyword>
<dbReference type="STRING" id="1618566.UR35_C0002G0102"/>